<dbReference type="STRING" id="1432307.W9CEM5"/>
<feature type="signal peptide" evidence="3">
    <location>
        <begin position="1"/>
        <end position="24"/>
    </location>
</feature>
<dbReference type="PANTHER" id="PTHR34002">
    <property type="entry name" value="BLR1656 PROTEIN"/>
    <property type="match status" value="1"/>
</dbReference>
<keyword evidence="2" id="KW-0119">Carbohydrate metabolism</keyword>
<evidence type="ECO:0008006" key="6">
    <source>
        <dbReference type="Google" id="ProtNLM"/>
    </source>
</evidence>
<sequence>MFKSRSSIPLWGLLSWCFVQSASAKSQTYQSLDAKYGGALTDSGDYLYGSNKWGDDGSGSQNMTILLADTNGASFNATWMWEKNIEYVHAYPNVGYQSIQLPTQISNIDTFHLSGSWSFYPVGQESASDMTTALNAVGCKADIALDMFLDNNNVSSTNASVATHEVMVWQSVWGGVWPIGYYDPPTGAPEYKLGDVTYQLFSGHNQQGQKQAVFSWVPTVYQQSIDADISELVKELVTLGNITADMYLGLIQFGSETVHATEPVELQMKDIEMSLGVSSSRTASPTATSTSKGGADMFRAQITNFAVPAALGLGVMLAV</sequence>
<protein>
    <recommendedName>
        <fullName evidence="6">Glycoside hydrolase family 12 protein</fullName>
    </recommendedName>
</protein>
<keyword evidence="2" id="KW-0378">Hydrolase</keyword>
<keyword evidence="2" id="KW-0326">Glycosidase</keyword>
<evidence type="ECO:0000313" key="5">
    <source>
        <dbReference type="Proteomes" id="UP000019487"/>
    </source>
</evidence>
<dbReference type="OrthoDB" id="89349at2759"/>
<dbReference type="InterPro" id="IPR013319">
    <property type="entry name" value="GH11/12"/>
</dbReference>
<comment type="caution">
    <text evidence="4">The sequence shown here is derived from an EMBL/GenBank/DDBJ whole genome shotgun (WGS) entry which is preliminary data.</text>
</comment>
<dbReference type="HOGENOM" id="CLU_063917_0_0_1"/>
<feature type="chain" id="PRO_5004918371" description="Glycoside hydrolase family 12 protein" evidence="3">
    <location>
        <begin position="25"/>
        <end position="319"/>
    </location>
</feature>
<accession>W9CEM5</accession>
<keyword evidence="2" id="KW-0624">Polysaccharide degradation</keyword>
<evidence type="ECO:0000256" key="1">
    <source>
        <dbReference type="ARBA" id="ARBA00005519"/>
    </source>
</evidence>
<dbReference type="Proteomes" id="UP000019487">
    <property type="component" value="Unassembled WGS sequence"/>
</dbReference>
<evidence type="ECO:0000313" key="4">
    <source>
        <dbReference type="EMBL" id="ESZ94303.1"/>
    </source>
</evidence>
<dbReference type="Gene3D" id="2.60.120.180">
    <property type="match status" value="1"/>
</dbReference>
<dbReference type="InterPro" id="IPR002594">
    <property type="entry name" value="GH12"/>
</dbReference>
<dbReference type="GO" id="GO:0008810">
    <property type="term" value="F:cellulase activity"/>
    <property type="evidence" value="ECO:0007669"/>
    <property type="project" value="InterPro"/>
</dbReference>
<name>W9CEM5_SCLBF</name>
<dbReference type="SUPFAM" id="SSF49899">
    <property type="entry name" value="Concanavalin A-like lectins/glucanases"/>
    <property type="match status" value="1"/>
</dbReference>
<gene>
    <name evidence="4" type="ORF">SBOR_5299</name>
</gene>
<comment type="similarity">
    <text evidence="1 2">Belongs to the glycosyl hydrolase 12 (cellulase H) family.</text>
</comment>
<evidence type="ECO:0000256" key="3">
    <source>
        <dbReference type="SAM" id="SignalP"/>
    </source>
</evidence>
<organism evidence="4 5">
    <name type="scientific">Sclerotinia borealis (strain F-4128)</name>
    <dbReference type="NCBI Taxonomy" id="1432307"/>
    <lineage>
        <taxon>Eukaryota</taxon>
        <taxon>Fungi</taxon>
        <taxon>Dikarya</taxon>
        <taxon>Ascomycota</taxon>
        <taxon>Pezizomycotina</taxon>
        <taxon>Leotiomycetes</taxon>
        <taxon>Helotiales</taxon>
        <taxon>Sclerotiniaceae</taxon>
        <taxon>Sclerotinia</taxon>
    </lineage>
</organism>
<reference evidence="4 5" key="1">
    <citation type="journal article" date="2014" name="Genome Announc.">
        <title>Draft genome sequence of Sclerotinia borealis, a psychrophilic plant pathogenic fungus.</title>
        <authorList>
            <person name="Mardanov A.V."/>
            <person name="Beletsky A.V."/>
            <person name="Kadnikov V.V."/>
            <person name="Ignatov A.N."/>
            <person name="Ravin N.V."/>
        </authorList>
    </citation>
    <scope>NUCLEOTIDE SEQUENCE [LARGE SCALE GENOMIC DNA]</scope>
    <source>
        <strain evidence="5">F-4157</strain>
    </source>
</reference>
<dbReference type="PANTHER" id="PTHR34002:SF11">
    <property type="entry name" value="CONCANAVALIN A-LIKE LECTIN_GLUCANASE"/>
    <property type="match status" value="1"/>
</dbReference>
<evidence type="ECO:0000256" key="2">
    <source>
        <dbReference type="RuleBase" id="RU361163"/>
    </source>
</evidence>
<dbReference type="AlphaFoldDB" id="W9CEM5"/>
<dbReference type="EMBL" id="AYSA01000256">
    <property type="protein sequence ID" value="ESZ94303.1"/>
    <property type="molecule type" value="Genomic_DNA"/>
</dbReference>
<keyword evidence="3" id="KW-0732">Signal</keyword>
<dbReference type="Pfam" id="PF01670">
    <property type="entry name" value="Glyco_hydro_12"/>
    <property type="match status" value="1"/>
</dbReference>
<dbReference type="GO" id="GO:0000272">
    <property type="term" value="P:polysaccharide catabolic process"/>
    <property type="evidence" value="ECO:0007669"/>
    <property type="project" value="UniProtKB-KW"/>
</dbReference>
<proteinExistence type="inferred from homology"/>
<dbReference type="InterPro" id="IPR013320">
    <property type="entry name" value="ConA-like_dom_sf"/>
</dbReference>
<keyword evidence="5" id="KW-1185">Reference proteome</keyword>